<evidence type="ECO:0000259" key="7">
    <source>
        <dbReference type="Pfam" id="PF00296"/>
    </source>
</evidence>
<organism evidence="8 9">
    <name type="scientific">Nocardia speluncae</name>
    <dbReference type="NCBI Taxonomy" id="419477"/>
    <lineage>
        <taxon>Bacteria</taxon>
        <taxon>Bacillati</taxon>
        <taxon>Actinomycetota</taxon>
        <taxon>Actinomycetes</taxon>
        <taxon>Mycobacteriales</taxon>
        <taxon>Nocardiaceae</taxon>
        <taxon>Nocardia</taxon>
    </lineage>
</organism>
<dbReference type="PANTHER" id="PTHR30011">
    <property type="entry name" value="ALKANESULFONATE MONOOXYGENASE-RELATED"/>
    <property type="match status" value="1"/>
</dbReference>
<feature type="domain" description="Luciferase-like" evidence="7">
    <location>
        <begin position="26"/>
        <end position="383"/>
    </location>
</feature>
<feature type="binding site" evidence="6">
    <location>
        <position position="56"/>
    </location>
    <ligand>
        <name>FMN</name>
        <dbReference type="ChEBI" id="CHEBI:58210"/>
    </ligand>
</feature>
<keyword evidence="1 6" id="KW-0285">Flavoprotein</keyword>
<evidence type="ECO:0000256" key="2">
    <source>
        <dbReference type="ARBA" id="ARBA00022643"/>
    </source>
</evidence>
<dbReference type="InterPro" id="IPR051260">
    <property type="entry name" value="Diverse_substr_monoxygenases"/>
</dbReference>
<dbReference type="GO" id="GO:0016705">
    <property type="term" value="F:oxidoreductase activity, acting on paired donors, with incorporation or reduction of molecular oxygen"/>
    <property type="evidence" value="ECO:0007669"/>
    <property type="project" value="InterPro"/>
</dbReference>
<dbReference type="CDD" id="cd01095">
    <property type="entry name" value="Nitrilotriacetate_monoxgenase"/>
    <property type="match status" value="1"/>
</dbReference>
<feature type="binding site" evidence="6">
    <location>
        <position position="218"/>
    </location>
    <ligand>
        <name>FMN</name>
        <dbReference type="ChEBI" id="CHEBI:58210"/>
    </ligand>
</feature>
<dbReference type="EMBL" id="JAAXOO010000001">
    <property type="protein sequence ID" value="NKY31595.1"/>
    <property type="molecule type" value="Genomic_DNA"/>
</dbReference>
<keyword evidence="9" id="KW-1185">Reference proteome</keyword>
<feature type="binding site" evidence="6">
    <location>
        <position position="143"/>
    </location>
    <ligand>
        <name>FMN</name>
        <dbReference type="ChEBI" id="CHEBI:58210"/>
    </ligand>
</feature>
<sequence>MSRLMHLAVFAQGVGVGQSVWRSPRTVPERMHSFDHWAHLARAAERGCFDAFFIADALNLSTAIETDATDRPDPLPILSALSVVTDRIGLIGTSSTTYNDPFTVARQFATLDHLSDGRAGWNVVTTAIPAAAENYGSAGLPEHTDRYVRGEEFVDVVRALWEGWDLDAIVADREAGIWADRAKLHRIDHHGRYFDVAGPLTIPRSPQGRIPLAQAGSSPTGMALGARVADLVFATQHSIESAREFAEGMRALTEAAGRDRSAVKVLPGVTPIIGRTDAQARDLAIELGSLISEQTTLKFLNQTFGGIDLSRFDLDEPFPDLRDSLPSNASVGRPTLLTEVALQEKLTVRQLAQRVGLGIGHRTLVGSPDTVADDLQRWFEAGAADGFIVLPADLPLGLDEFVDEVVPRLQDRGLLRKKYRGNTLRDHLADG</sequence>
<dbReference type="Gene3D" id="3.20.20.30">
    <property type="entry name" value="Luciferase-like domain"/>
    <property type="match status" value="1"/>
</dbReference>
<dbReference type="GO" id="GO:0004497">
    <property type="term" value="F:monooxygenase activity"/>
    <property type="evidence" value="ECO:0007669"/>
    <property type="project" value="UniProtKB-KW"/>
</dbReference>
<evidence type="ECO:0000256" key="6">
    <source>
        <dbReference type="PIRSR" id="PIRSR000337-1"/>
    </source>
</evidence>
<evidence type="ECO:0000256" key="1">
    <source>
        <dbReference type="ARBA" id="ARBA00022630"/>
    </source>
</evidence>
<keyword evidence="3" id="KW-0560">Oxidoreductase</keyword>
<dbReference type="InterPro" id="IPR011251">
    <property type="entry name" value="Luciferase-like_dom"/>
</dbReference>
<evidence type="ECO:0000256" key="3">
    <source>
        <dbReference type="ARBA" id="ARBA00023002"/>
    </source>
</evidence>
<dbReference type="RefSeq" id="WP_068035079.1">
    <property type="nucleotide sequence ID" value="NZ_JAAXOO010000001.1"/>
</dbReference>
<feature type="binding site" evidence="6">
    <location>
        <position position="147"/>
    </location>
    <ligand>
        <name>FMN</name>
        <dbReference type="ChEBI" id="CHEBI:58210"/>
    </ligand>
</feature>
<comment type="caution">
    <text evidence="8">The sequence shown here is derived from an EMBL/GenBank/DDBJ whole genome shotgun (WGS) entry which is preliminary data.</text>
</comment>
<feature type="binding site" evidence="6">
    <location>
        <position position="93"/>
    </location>
    <ligand>
        <name>FMN</name>
        <dbReference type="ChEBI" id="CHEBI:58210"/>
    </ligand>
</feature>
<dbReference type="SUPFAM" id="SSF51679">
    <property type="entry name" value="Bacterial luciferase-like"/>
    <property type="match status" value="1"/>
</dbReference>
<proteinExistence type="inferred from homology"/>
<name>A0A846X808_9NOCA</name>
<dbReference type="Pfam" id="PF00296">
    <property type="entry name" value="Bac_luciferase"/>
    <property type="match status" value="1"/>
</dbReference>
<dbReference type="NCBIfam" id="TIGR03860">
    <property type="entry name" value="FMN_nitrolo"/>
    <property type="match status" value="1"/>
</dbReference>
<feature type="binding site" evidence="6">
    <location>
        <position position="217"/>
    </location>
    <ligand>
        <name>FMN</name>
        <dbReference type="ChEBI" id="CHEBI:58210"/>
    </ligand>
</feature>
<dbReference type="PIRSF" id="PIRSF000337">
    <property type="entry name" value="NTA_MOA"/>
    <property type="match status" value="1"/>
</dbReference>
<keyword evidence="2 6" id="KW-0288">FMN</keyword>
<gene>
    <name evidence="8" type="ORF">HGA13_00700</name>
</gene>
<dbReference type="PANTHER" id="PTHR30011:SF16">
    <property type="entry name" value="C2H2 FINGER DOMAIN TRANSCRIPTION FACTOR (EUROFUNG)-RELATED"/>
    <property type="match status" value="1"/>
</dbReference>
<keyword evidence="4" id="KW-0503">Monooxygenase</keyword>
<evidence type="ECO:0000313" key="9">
    <source>
        <dbReference type="Proteomes" id="UP000565715"/>
    </source>
</evidence>
<evidence type="ECO:0000256" key="4">
    <source>
        <dbReference type="ARBA" id="ARBA00023033"/>
    </source>
</evidence>
<comment type="similarity">
    <text evidence="5">Belongs to the NtaA/SnaA/DszA monooxygenase family.</text>
</comment>
<evidence type="ECO:0000313" key="8">
    <source>
        <dbReference type="EMBL" id="NKY31595.1"/>
    </source>
</evidence>
<dbReference type="Proteomes" id="UP000565715">
    <property type="component" value="Unassembled WGS sequence"/>
</dbReference>
<dbReference type="InterPro" id="IPR016215">
    <property type="entry name" value="NTA_MOA"/>
</dbReference>
<reference evidence="8 9" key="1">
    <citation type="submission" date="2020-04" db="EMBL/GenBank/DDBJ databases">
        <title>MicrobeNet Type strains.</title>
        <authorList>
            <person name="Nicholson A.C."/>
        </authorList>
    </citation>
    <scope>NUCLEOTIDE SEQUENCE [LARGE SCALE GENOMIC DNA]</scope>
    <source>
        <strain evidence="8 9">DSM 45078</strain>
    </source>
</reference>
<dbReference type="AlphaFoldDB" id="A0A846X808"/>
<protein>
    <submittedName>
        <fullName evidence="8">LLM class flavin-dependent oxidoreductase</fullName>
    </submittedName>
</protein>
<dbReference type="InterPro" id="IPR036661">
    <property type="entry name" value="Luciferase-like_sf"/>
</dbReference>
<accession>A0A846X808</accession>
<evidence type="ECO:0000256" key="5">
    <source>
        <dbReference type="ARBA" id="ARBA00033748"/>
    </source>
</evidence>